<proteinExistence type="predicted"/>
<keyword evidence="4" id="KW-1003">Cell membrane</keyword>
<feature type="transmembrane region" description="Helical" evidence="10">
    <location>
        <begin position="244"/>
        <end position="273"/>
    </location>
</feature>
<dbReference type="InterPro" id="IPR006153">
    <property type="entry name" value="Cation/H_exchanger_TM"/>
</dbReference>
<evidence type="ECO:0000256" key="9">
    <source>
        <dbReference type="SAM" id="MobiDB-lite"/>
    </source>
</evidence>
<reference evidence="12 13" key="1">
    <citation type="submission" date="2019-07" db="EMBL/GenBank/DDBJ databases">
        <title>Sphingomonas solaris sp. nov., isolated from a solar panel from Boston, Massachusetts.</title>
        <authorList>
            <person name="Tanner K."/>
            <person name="Pascual J."/>
            <person name="Mancuso C."/>
            <person name="Pereto J."/>
            <person name="Khalil A."/>
            <person name="Vilanova C."/>
        </authorList>
    </citation>
    <scope>NUCLEOTIDE SEQUENCE [LARGE SCALE GENOMIC DNA]</scope>
    <source>
        <strain evidence="12 13">R4DWN</strain>
    </source>
</reference>
<keyword evidence="2" id="KW-0813">Transport</keyword>
<feature type="region of interest" description="Disordered" evidence="9">
    <location>
        <begin position="417"/>
        <end position="441"/>
    </location>
</feature>
<keyword evidence="8 10" id="KW-0472">Membrane</keyword>
<feature type="transmembrane region" description="Helical" evidence="10">
    <location>
        <begin position="206"/>
        <end position="224"/>
    </location>
</feature>
<evidence type="ECO:0000256" key="8">
    <source>
        <dbReference type="ARBA" id="ARBA00023136"/>
    </source>
</evidence>
<feature type="transmembrane region" description="Helical" evidence="10">
    <location>
        <begin position="354"/>
        <end position="372"/>
    </location>
</feature>
<dbReference type="PROSITE" id="PS51257">
    <property type="entry name" value="PROKAR_LIPOPROTEIN"/>
    <property type="match status" value="1"/>
</dbReference>
<evidence type="ECO:0000256" key="4">
    <source>
        <dbReference type="ARBA" id="ARBA00022475"/>
    </source>
</evidence>
<feature type="transmembrane region" description="Helical" evidence="10">
    <location>
        <begin position="12"/>
        <end position="28"/>
    </location>
</feature>
<keyword evidence="13" id="KW-1185">Reference proteome</keyword>
<organism evidence="12 13">
    <name type="scientific">Alterirhizorhabdus solaris</name>
    <dbReference type="NCBI Taxonomy" id="2529389"/>
    <lineage>
        <taxon>Bacteria</taxon>
        <taxon>Pseudomonadati</taxon>
        <taxon>Pseudomonadota</taxon>
        <taxon>Alphaproteobacteria</taxon>
        <taxon>Sphingomonadales</taxon>
        <taxon>Rhizorhabdaceae</taxon>
        <taxon>Alterirhizorhabdus</taxon>
    </lineage>
</organism>
<evidence type="ECO:0000313" key="12">
    <source>
        <dbReference type="EMBL" id="TVV76013.1"/>
    </source>
</evidence>
<feature type="transmembrane region" description="Helical" evidence="10">
    <location>
        <begin position="294"/>
        <end position="315"/>
    </location>
</feature>
<dbReference type="PANTHER" id="PTHR32507">
    <property type="entry name" value="NA(+)/H(+) ANTIPORTER 1"/>
    <property type="match status" value="1"/>
</dbReference>
<evidence type="ECO:0000313" key="13">
    <source>
        <dbReference type="Proteomes" id="UP000318681"/>
    </source>
</evidence>
<dbReference type="GO" id="GO:1902600">
    <property type="term" value="P:proton transmembrane transport"/>
    <property type="evidence" value="ECO:0007669"/>
    <property type="project" value="InterPro"/>
</dbReference>
<comment type="caution">
    <text evidence="12">The sequence shown here is derived from an EMBL/GenBank/DDBJ whole genome shotgun (WGS) entry which is preliminary data.</text>
</comment>
<keyword evidence="6 10" id="KW-1133">Transmembrane helix</keyword>
<dbReference type="EMBL" id="VNIM01000014">
    <property type="protein sequence ID" value="TVV76013.1"/>
    <property type="molecule type" value="Genomic_DNA"/>
</dbReference>
<dbReference type="GO" id="GO:0005886">
    <property type="term" value="C:plasma membrane"/>
    <property type="evidence" value="ECO:0007669"/>
    <property type="project" value="UniProtKB-SubCell"/>
</dbReference>
<dbReference type="AlphaFoldDB" id="A0A558R9E2"/>
<evidence type="ECO:0000256" key="6">
    <source>
        <dbReference type="ARBA" id="ARBA00022989"/>
    </source>
</evidence>
<evidence type="ECO:0000256" key="1">
    <source>
        <dbReference type="ARBA" id="ARBA00004651"/>
    </source>
</evidence>
<feature type="domain" description="Cation/H+ exchanger transmembrane" evidence="11">
    <location>
        <begin position="40"/>
        <end position="405"/>
    </location>
</feature>
<dbReference type="GO" id="GO:0015297">
    <property type="term" value="F:antiporter activity"/>
    <property type="evidence" value="ECO:0007669"/>
    <property type="project" value="UniProtKB-KW"/>
</dbReference>
<evidence type="ECO:0000259" key="11">
    <source>
        <dbReference type="Pfam" id="PF00999"/>
    </source>
</evidence>
<evidence type="ECO:0000256" key="10">
    <source>
        <dbReference type="SAM" id="Phobius"/>
    </source>
</evidence>
<feature type="transmembrane region" description="Helical" evidence="10">
    <location>
        <begin position="384"/>
        <end position="407"/>
    </location>
</feature>
<keyword evidence="7" id="KW-0406">Ion transport</keyword>
<dbReference type="Gene3D" id="1.20.1530.20">
    <property type="match status" value="1"/>
</dbReference>
<keyword evidence="5 10" id="KW-0812">Transmembrane</keyword>
<gene>
    <name evidence="12" type="ORF">FOY91_05380</name>
</gene>
<evidence type="ECO:0000256" key="5">
    <source>
        <dbReference type="ARBA" id="ARBA00022692"/>
    </source>
</evidence>
<feature type="transmembrane region" description="Helical" evidence="10">
    <location>
        <begin position="321"/>
        <end position="342"/>
    </location>
</feature>
<dbReference type="OrthoDB" id="9810860at2"/>
<evidence type="ECO:0000256" key="3">
    <source>
        <dbReference type="ARBA" id="ARBA00022449"/>
    </source>
</evidence>
<feature type="transmembrane region" description="Helical" evidence="10">
    <location>
        <begin position="101"/>
        <end position="134"/>
    </location>
</feature>
<dbReference type="PANTHER" id="PTHR32507:SF8">
    <property type="entry name" value="CNH1P"/>
    <property type="match status" value="1"/>
</dbReference>
<sequence length="441" mass="46004">MRDRMFEVSSYPLVLAVLGCGLIVAYWLPRFVSGREPAASTLLIAAGAVARSLLPGLGEAIDPTVHAPWWEHVSEFALIIGLFGTGLRIDRLTTLDSWTPTIRLLALGMPLCIAIVAVLGSSLAGMTFVGALLLGAVLAPTDPVLAGAVQVGPPLEGGEHPVRYTLTTEAGLNDGLAFPFVHLALMIGAAGVVSGDLVLHWFALDVVYRIAVGALGGIAIGWLLGRILFGYPRGNPLAGTNSGVVAIAGTLVCYGVTELLEGYGFIAVFVAGMTLRRSEARHEFHRTLHDFTETIEHALTAALLIALGLVIPRLLPALTAAHVVIGVALVFVIRPLVGWLVLSRTALTGRGRALAAFYGVRGIGSIYYIAYAGGHVKLVNEAGLWTAVAFAIVLSTIVHGLTAGIAIERVTGEKLGTGIGPARDEDGPGPAPREPGQEGPA</sequence>
<evidence type="ECO:0000256" key="7">
    <source>
        <dbReference type="ARBA" id="ARBA00023065"/>
    </source>
</evidence>
<name>A0A558R9E2_9SPHN</name>
<comment type="subcellular location">
    <subcellularLocation>
        <location evidence="1">Cell membrane</location>
        <topology evidence="1">Multi-pass membrane protein</topology>
    </subcellularLocation>
</comment>
<dbReference type="Pfam" id="PF00999">
    <property type="entry name" value="Na_H_Exchanger"/>
    <property type="match status" value="1"/>
</dbReference>
<protein>
    <submittedName>
        <fullName evidence="12">Sodium:proton antiporter</fullName>
    </submittedName>
</protein>
<keyword evidence="3" id="KW-0050">Antiport</keyword>
<feature type="transmembrane region" description="Helical" evidence="10">
    <location>
        <begin position="176"/>
        <end position="199"/>
    </location>
</feature>
<dbReference type="Proteomes" id="UP000318681">
    <property type="component" value="Unassembled WGS sequence"/>
</dbReference>
<dbReference type="InterPro" id="IPR038770">
    <property type="entry name" value="Na+/solute_symporter_sf"/>
</dbReference>
<evidence type="ECO:0000256" key="2">
    <source>
        <dbReference type="ARBA" id="ARBA00022448"/>
    </source>
</evidence>
<accession>A0A558R9E2</accession>